<feature type="repeat" description="Pumilio" evidence="7">
    <location>
        <begin position="703"/>
        <end position="738"/>
    </location>
</feature>
<feature type="compositionally biased region" description="Polar residues" evidence="8">
    <location>
        <begin position="123"/>
        <end position="143"/>
    </location>
</feature>
<feature type="compositionally biased region" description="Polar residues" evidence="8">
    <location>
        <begin position="21"/>
        <end position="33"/>
    </location>
</feature>
<evidence type="ECO:0000256" key="4">
    <source>
        <dbReference type="ARBA" id="ARBA00022884"/>
    </source>
</evidence>
<feature type="region of interest" description="Disordered" evidence="8">
    <location>
        <begin position="244"/>
        <end position="273"/>
    </location>
</feature>
<evidence type="ECO:0000256" key="3">
    <source>
        <dbReference type="ARBA" id="ARBA00022737"/>
    </source>
</evidence>
<name>A0A9P3PGF7_LYOSH</name>
<dbReference type="InterPro" id="IPR001313">
    <property type="entry name" value="Pumilio_RNA-bd_rpt"/>
</dbReference>
<dbReference type="InterPro" id="IPR033712">
    <property type="entry name" value="Pumilio_RNA-bd"/>
</dbReference>
<feature type="repeat" description="Pumilio" evidence="7">
    <location>
        <begin position="487"/>
        <end position="522"/>
    </location>
</feature>
<dbReference type="InterPro" id="IPR016024">
    <property type="entry name" value="ARM-type_fold"/>
</dbReference>
<comment type="caution">
    <text evidence="10">The sequence shown here is derived from an EMBL/GenBank/DDBJ whole genome shotgun (WGS) entry which is preliminary data.</text>
</comment>
<dbReference type="PANTHER" id="PTHR12537">
    <property type="entry name" value="RNA BINDING PROTEIN PUMILIO-RELATED"/>
    <property type="match status" value="1"/>
</dbReference>
<dbReference type="PROSITE" id="PS50303">
    <property type="entry name" value="PUM_HD"/>
    <property type="match status" value="1"/>
</dbReference>
<dbReference type="OrthoDB" id="668540at2759"/>
<dbReference type="GO" id="GO:0005737">
    <property type="term" value="C:cytoplasm"/>
    <property type="evidence" value="ECO:0007669"/>
    <property type="project" value="UniProtKB-SubCell"/>
</dbReference>
<evidence type="ECO:0000313" key="10">
    <source>
        <dbReference type="EMBL" id="GLB34937.1"/>
    </source>
</evidence>
<feature type="compositionally biased region" description="Low complexity" evidence="8">
    <location>
        <begin position="1"/>
        <end position="16"/>
    </location>
</feature>
<evidence type="ECO:0000259" key="9">
    <source>
        <dbReference type="PROSITE" id="PS50303"/>
    </source>
</evidence>
<feature type="compositionally biased region" description="Polar residues" evidence="8">
    <location>
        <begin position="66"/>
        <end position="81"/>
    </location>
</feature>
<feature type="repeat" description="Pumilio" evidence="7">
    <location>
        <begin position="630"/>
        <end position="666"/>
    </location>
</feature>
<gene>
    <name evidence="10" type="primary">PUF3</name>
    <name evidence="10" type="ORF">LshimejAT787_0205020</name>
</gene>
<dbReference type="AlphaFoldDB" id="A0A9P3PGF7"/>
<evidence type="ECO:0000256" key="2">
    <source>
        <dbReference type="ARBA" id="ARBA00022490"/>
    </source>
</evidence>
<feature type="compositionally biased region" description="Polar residues" evidence="8">
    <location>
        <begin position="100"/>
        <end position="109"/>
    </location>
</feature>
<accession>A0A9P3PGF7</accession>
<dbReference type="PANTHER" id="PTHR12537:SF12">
    <property type="entry name" value="MATERNAL PROTEIN PUMILIO"/>
    <property type="match status" value="1"/>
</dbReference>
<dbReference type="InterPro" id="IPR011989">
    <property type="entry name" value="ARM-like"/>
</dbReference>
<feature type="compositionally biased region" description="Basic and acidic residues" evidence="8">
    <location>
        <begin position="164"/>
        <end position="176"/>
    </location>
</feature>
<proteinExistence type="inferred from homology"/>
<keyword evidence="4" id="KW-0694">RNA-binding</keyword>
<evidence type="ECO:0000256" key="8">
    <source>
        <dbReference type="SAM" id="MobiDB-lite"/>
    </source>
</evidence>
<evidence type="ECO:0000256" key="1">
    <source>
        <dbReference type="ARBA" id="ARBA00004496"/>
    </source>
</evidence>
<dbReference type="Pfam" id="PF00806">
    <property type="entry name" value="PUF"/>
    <property type="match status" value="8"/>
</dbReference>
<keyword evidence="3" id="KW-0677">Repeat</keyword>
<dbReference type="GO" id="GO:0003730">
    <property type="term" value="F:mRNA 3'-UTR binding"/>
    <property type="evidence" value="ECO:0007669"/>
    <property type="project" value="TreeGrafter"/>
</dbReference>
<evidence type="ECO:0000256" key="5">
    <source>
        <dbReference type="ARBA" id="ARBA00060736"/>
    </source>
</evidence>
<dbReference type="SUPFAM" id="SSF48371">
    <property type="entry name" value="ARM repeat"/>
    <property type="match status" value="1"/>
</dbReference>
<dbReference type="EMBL" id="BRPK01000002">
    <property type="protein sequence ID" value="GLB34937.1"/>
    <property type="molecule type" value="Genomic_DNA"/>
</dbReference>
<protein>
    <recommendedName>
        <fullName evidence="6">Pumilio homology domain family member 3</fullName>
    </recommendedName>
</protein>
<feature type="repeat" description="Pumilio" evidence="7">
    <location>
        <begin position="667"/>
        <end position="702"/>
    </location>
</feature>
<feature type="domain" description="PUM-HD" evidence="9">
    <location>
        <begin position="467"/>
        <end position="808"/>
    </location>
</feature>
<dbReference type="CDD" id="cd07920">
    <property type="entry name" value="Pumilio"/>
    <property type="match status" value="1"/>
</dbReference>
<sequence>MSGNSSRKPSGSSTRSAGHSPLSSPSHGQSQRGLNPAAANMYGIGIGSTSGRKGLNSGWQVWGSAAPTSRNASGSSATSGNDFPDPNYRANYNEGWVGSASRSTSGTWDENSDGQKKELSPMDPNSQLQARQLARQTPVTQASFPAPRMADRSGRPQNSQYSPHRYDGGLGRDHGPPRLSSASSPTRAFAAPAYSDPQHVGPNDVVGQFEALQIPTGVNETLAESFRGMVVADEYPQNRQAIGVPRTSPHLLGPPPPPPQPRPFSGYPPPEYNQYYANPPREPYLDYHQYAYGHSDPGVYGSPALNNASPAAGLYPCMSTPQIPHANTGPVPDMHRPQSGMFFDYGTGRLQPQFYFAAPQAVGYPQPPPLPPPNHSPMLTPQVASTGTDKKLELQYNAHQHLASQTLMFNPMRSTPSPHRPPFVDYTQFPFILTPLGMYGQQPAHMYPQAMRGGRRGHLHDDAAAALRSPLLEEFRGNKTRKWELRDIFGHVVEFSGDQHGSRFIQQKLESATTEEKQVVFDEIVPSNTLQLISDVFGNYVIQKLFEHGTQVQKARLARDMEGHVLALSNQMYGCRVVQKAIEYVLPEQQAIFVKELEPHVLRCVKDPNGNHVIQKLIERVSPDRLGFVHIFRGNVYDLATHPYGCRVLQRCLEHLPEENTRPLMEELHKYAPNLMQDQFGNYVVQYVLEKGKPHDKALMISKLHGQILLLARHKFASNVCEKALVCADAETRRKLIEEIITMRPDGVTPITSMMKDQFANYVLQRAMILAVGEQKEILFNKVKPQLVSMRRHSSAYTKHLAAIERLIEKHSPTPKT</sequence>
<dbReference type="Gene3D" id="1.25.10.10">
    <property type="entry name" value="Leucine-rich Repeat Variant"/>
    <property type="match status" value="1"/>
</dbReference>
<evidence type="ECO:0000256" key="6">
    <source>
        <dbReference type="ARBA" id="ARBA00081811"/>
    </source>
</evidence>
<dbReference type="InterPro" id="IPR033133">
    <property type="entry name" value="PUM-HD"/>
</dbReference>
<dbReference type="GO" id="GO:0000288">
    <property type="term" value="P:nuclear-transcribed mRNA catabolic process, deadenylation-dependent decay"/>
    <property type="evidence" value="ECO:0007669"/>
    <property type="project" value="TreeGrafter"/>
</dbReference>
<dbReference type="Proteomes" id="UP001063166">
    <property type="component" value="Unassembled WGS sequence"/>
</dbReference>
<feature type="repeat" description="Pumilio" evidence="7">
    <location>
        <begin position="560"/>
        <end position="595"/>
    </location>
</feature>
<comment type="similarity">
    <text evidence="5">Belongs to the PUF3 family.</text>
</comment>
<organism evidence="10 11">
    <name type="scientific">Lyophyllum shimeji</name>
    <name type="common">Hon-shimeji</name>
    <name type="synonym">Tricholoma shimeji</name>
    <dbReference type="NCBI Taxonomy" id="47721"/>
    <lineage>
        <taxon>Eukaryota</taxon>
        <taxon>Fungi</taxon>
        <taxon>Dikarya</taxon>
        <taxon>Basidiomycota</taxon>
        <taxon>Agaricomycotina</taxon>
        <taxon>Agaricomycetes</taxon>
        <taxon>Agaricomycetidae</taxon>
        <taxon>Agaricales</taxon>
        <taxon>Tricholomatineae</taxon>
        <taxon>Lyophyllaceae</taxon>
        <taxon>Lyophyllum</taxon>
    </lineage>
</organism>
<dbReference type="FunFam" id="1.25.10.10:FF:000004">
    <property type="entry name" value="Pumilio homolog 1 isoform 2"/>
    <property type="match status" value="1"/>
</dbReference>
<feature type="region of interest" description="Disordered" evidence="8">
    <location>
        <begin position="1"/>
        <end position="202"/>
    </location>
</feature>
<reference evidence="10" key="1">
    <citation type="submission" date="2022-07" db="EMBL/GenBank/DDBJ databases">
        <title>The genome of Lyophyllum shimeji provides insight into the initial evolution of ectomycorrhizal fungal genome.</title>
        <authorList>
            <person name="Kobayashi Y."/>
            <person name="Shibata T."/>
            <person name="Hirakawa H."/>
            <person name="Shigenobu S."/>
            <person name="Nishiyama T."/>
            <person name="Yamada A."/>
            <person name="Hasebe M."/>
            <person name="Kawaguchi M."/>
        </authorList>
    </citation>
    <scope>NUCLEOTIDE SEQUENCE</scope>
    <source>
        <strain evidence="10">AT787</strain>
    </source>
</reference>
<dbReference type="PROSITE" id="PS50302">
    <property type="entry name" value="PUM"/>
    <property type="match status" value="7"/>
</dbReference>
<dbReference type="SMART" id="SM00025">
    <property type="entry name" value="Pumilio"/>
    <property type="match status" value="8"/>
</dbReference>
<feature type="repeat" description="Pumilio" evidence="7">
    <location>
        <begin position="523"/>
        <end position="559"/>
    </location>
</feature>
<evidence type="ECO:0000256" key="7">
    <source>
        <dbReference type="PROSITE-ProRule" id="PRU00317"/>
    </source>
</evidence>
<keyword evidence="2" id="KW-0963">Cytoplasm</keyword>
<feature type="repeat" description="Pumilio" evidence="7">
    <location>
        <begin position="739"/>
        <end position="781"/>
    </location>
</feature>
<keyword evidence="11" id="KW-1185">Reference proteome</keyword>
<feature type="compositionally biased region" description="Pro residues" evidence="8">
    <location>
        <begin position="252"/>
        <end position="271"/>
    </location>
</feature>
<evidence type="ECO:0000313" key="11">
    <source>
        <dbReference type="Proteomes" id="UP001063166"/>
    </source>
</evidence>
<comment type="subcellular location">
    <subcellularLocation>
        <location evidence="1">Cytoplasm</location>
    </subcellularLocation>
</comment>